<feature type="region of interest" description="Disordered" evidence="1">
    <location>
        <begin position="26"/>
        <end position="66"/>
    </location>
</feature>
<dbReference type="AlphaFoldDB" id="A0A151GKQ2"/>
<sequence>MDSPDKKPDGRPFRAVSVGTCYAQTANDRFGNGASEAIRERERPAPTFNPLPADPSSDDWPDSDSDDSHAMFFDQKIYQLVPTMQRFRNNLTALSQLYNLYFVAYQGQMFVYAPRSAPRQTIPRHPDVRLAPRPSEASHYVGGYQDPSKPHTINHLVVGDLGSQEILVAAYDDGDVIAYFTKDIEDCIPAAPGGSQPGHNGVPGVRTQKSPQPFLHQNVGKSAWGLAVHRRSRLIAVSSNRCEMTVFALALASSTGKAQKPDRCSECEPGSCRNIEFHVRQRARNWRIVLALGRQADNIPNVSFIDDERGCAELVCGVDIKGAAWLAKIWRPLQAAVRIEPSVCMQFRSTDVWPAPSRGWGVLPLDKSSFLRVNSLQELLGIPSNDVELTRRLMLNIGKCIQRIPNNPCIPERGEEVTGPMLNVEFDVVFGTDDMHDSDQEIPDAAGPSADVENTPADVEAAGADADIDVDAAGHEAELEGDDDAEDILVGGSSVASGETAQALPLDYVPGQQPAHPAAATILSLADPSAVLEGFTIWETPLEGMPAWYSGPGGSSAAPLAFLPNLYSALGAHADGSTASCVPEEGDDGLWSEGGGQDMAYYPHDGRICPIPRETFKLVTFLGGHLYHNELPLGIDDDLEIVFKRYRMLRLHEKELELRSFSPGSHPRSEYGVFCPEAMTMDQDMARATRSLFYATTRLSMVAHLPEISLVIIGSPIGRVLLVTPTQLPRPVAWRVGVVQHGFRVDWVLPRRSDEQNHRKTLRPLHGMAVGPVQEGGDRTSAPRRYRLMLHYRNHDILTYEISRDASSGKLYVF</sequence>
<dbReference type="Proteomes" id="UP000076580">
    <property type="component" value="Chromosome 02"/>
</dbReference>
<reference evidence="2 3" key="1">
    <citation type="journal article" date="2016" name="Sci. Rep.">
        <title>Insights into Adaptations to a Near-Obligate Nematode Endoparasitic Lifestyle from the Finished Genome of Drechmeria coniospora.</title>
        <authorList>
            <person name="Zhang L."/>
            <person name="Zhou Z."/>
            <person name="Guo Q."/>
            <person name="Fokkens L."/>
            <person name="Miskei M."/>
            <person name="Pocsi I."/>
            <person name="Zhang W."/>
            <person name="Chen M."/>
            <person name="Wang L."/>
            <person name="Sun Y."/>
            <person name="Donzelli B.G."/>
            <person name="Gibson D.M."/>
            <person name="Nelson D.R."/>
            <person name="Luo J.G."/>
            <person name="Rep M."/>
            <person name="Liu H."/>
            <person name="Yang S."/>
            <person name="Wang J."/>
            <person name="Krasnoff S.B."/>
            <person name="Xu Y."/>
            <person name="Molnar I."/>
            <person name="Lin M."/>
        </authorList>
    </citation>
    <scope>NUCLEOTIDE SEQUENCE [LARGE SCALE GENOMIC DNA]</scope>
    <source>
        <strain evidence="2 3">ARSEF 6962</strain>
    </source>
</reference>
<dbReference type="Pfam" id="PF08728">
    <property type="entry name" value="CRT10"/>
    <property type="match status" value="1"/>
</dbReference>
<comment type="caution">
    <text evidence="2">The sequence shown here is derived from an EMBL/GenBank/DDBJ whole genome shotgun (WGS) entry which is preliminary data.</text>
</comment>
<feature type="region of interest" description="Disordered" evidence="1">
    <location>
        <begin position="434"/>
        <end position="454"/>
    </location>
</feature>
<accession>A0A151GKQ2</accession>
<evidence type="ECO:0000256" key="1">
    <source>
        <dbReference type="SAM" id="MobiDB-lite"/>
    </source>
</evidence>
<evidence type="ECO:0000313" key="3">
    <source>
        <dbReference type="Proteomes" id="UP000076580"/>
    </source>
</evidence>
<proteinExistence type="predicted"/>
<evidence type="ECO:0008006" key="4">
    <source>
        <dbReference type="Google" id="ProtNLM"/>
    </source>
</evidence>
<evidence type="ECO:0000313" key="2">
    <source>
        <dbReference type="EMBL" id="KYK57684.1"/>
    </source>
</evidence>
<gene>
    <name evidence="2" type="ORF">DCS_04696</name>
</gene>
<dbReference type="EMBL" id="LAYC01000002">
    <property type="protein sequence ID" value="KYK57684.1"/>
    <property type="molecule type" value="Genomic_DNA"/>
</dbReference>
<keyword evidence="3" id="KW-1185">Reference proteome</keyword>
<dbReference type="GeneID" id="63717339"/>
<dbReference type="InParanoid" id="A0A151GKQ2"/>
<feature type="compositionally biased region" description="Acidic residues" evidence="1">
    <location>
        <begin position="56"/>
        <end position="65"/>
    </location>
</feature>
<dbReference type="RefSeq" id="XP_040657036.1">
    <property type="nucleotide sequence ID" value="XM_040802003.1"/>
</dbReference>
<dbReference type="STRING" id="98403.A0A151GKQ2"/>
<organism evidence="2 3">
    <name type="scientific">Drechmeria coniospora</name>
    <name type="common">Nematophagous fungus</name>
    <name type="synonym">Meria coniospora</name>
    <dbReference type="NCBI Taxonomy" id="98403"/>
    <lineage>
        <taxon>Eukaryota</taxon>
        <taxon>Fungi</taxon>
        <taxon>Dikarya</taxon>
        <taxon>Ascomycota</taxon>
        <taxon>Pezizomycotina</taxon>
        <taxon>Sordariomycetes</taxon>
        <taxon>Hypocreomycetidae</taxon>
        <taxon>Hypocreales</taxon>
        <taxon>Ophiocordycipitaceae</taxon>
        <taxon>Drechmeria</taxon>
    </lineage>
</organism>
<name>A0A151GKQ2_DRECN</name>
<dbReference type="InterPro" id="IPR014839">
    <property type="entry name" value="Crt10"/>
</dbReference>
<protein>
    <recommendedName>
        <fullName evidence="4">Pyridine nucleotide-disulfide oxidoreductase family protein</fullName>
    </recommendedName>
</protein>